<dbReference type="InterPro" id="IPR018062">
    <property type="entry name" value="HTH_AraC-typ_CS"/>
</dbReference>
<dbReference type="InterPro" id="IPR018060">
    <property type="entry name" value="HTH_AraC"/>
</dbReference>
<feature type="domain" description="HTH araC/xylS-type" evidence="5">
    <location>
        <begin position="264"/>
        <end position="363"/>
    </location>
</feature>
<keyword evidence="7" id="KW-1185">Reference proteome</keyword>
<dbReference type="InterPro" id="IPR053142">
    <property type="entry name" value="PchR_regulatory_protein"/>
</dbReference>
<dbReference type="OrthoDB" id="9793422at2"/>
<dbReference type="EMBL" id="CP042304">
    <property type="protein sequence ID" value="QDZ10955.1"/>
    <property type="molecule type" value="Genomic_DNA"/>
</dbReference>
<name>A0A5B8LT54_9HYPH</name>
<dbReference type="PANTHER" id="PTHR47893">
    <property type="entry name" value="REGULATORY PROTEIN PCHR"/>
    <property type="match status" value="1"/>
</dbReference>
<protein>
    <submittedName>
        <fullName evidence="6">Helix-turn-helix transcriptional regulator</fullName>
    </submittedName>
</protein>
<dbReference type="GO" id="GO:0003700">
    <property type="term" value="F:DNA-binding transcription factor activity"/>
    <property type="evidence" value="ECO:0007669"/>
    <property type="project" value="InterPro"/>
</dbReference>
<dbReference type="KEGG" id="dea:FPZ08_09440"/>
<dbReference type="Proteomes" id="UP000315364">
    <property type="component" value="Chromosome"/>
</dbReference>
<dbReference type="Pfam" id="PF12833">
    <property type="entry name" value="HTH_18"/>
    <property type="match status" value="1"/>
</dbReference>
<gene>
    <name evidence="6" type="ORF">FPZ08_09440</name>
</gene>
<evidence type="ECO:0000256" key="4">
    <source>
        <dbReference type="SAM" id="MobiDB-lite"/>
    </source>
</evidence>
<dbReference type="PROSITE" id="PS00041">
    <property type="entry name" value="HTH_ARAC_FAMILY_1"/>
    <property type="match status" value="1"/>
</dbReference>
<evidence type="ECO:0000313" key="6">
    <source>
        <dbReference type="EMBL" id="QDZ10955.1"/>
    </source>
</evidence>
<feature type="region of interest" description="Disordered" evidence="4">
    <location>
        <begin position="1"/>
        <end position="40"/>
    </location>
</feature>
<sequence>MRKGWPGCSSGAKQRRGRAPIDERGAPQIRRNSVNWNASRPYPAGSRREWSFASARKGVVRGFDGAGRITVADAALSIFMEHAIVQDGISLFAGGGSSPSGYSLSPTGEMPSRNLVIGCLLGGAGSIVAEGNETQDWRLPGQMYAVSLSERQLRYDISGQADYRSVAVMLTPDALELMASEDGVPELVARVLEGRSEPISLMRAMSAGALRAAQDLMAPIYQGRMGMLYQRAKTLELIAHQMDVLAEEPAMPGGLSPRELIRVREARERLLADLATPPDLMALARSVGLAPKRLNLGFRQLFGMTVFSYLLEARLVAARQMLEEGLDIPLKQLAWMMGYRQPSNFITAFRRRFGVSPGIYRRDLEDS</sequence>
<proteinExistence type="predicted"/>
<dbReference type="PANTHER" id="PTHR47893:SF1">
    <property type="entry name" value="REGULATORY PROTEIN PCHR"/>
    <property type="match status" value="1"/>
</dbReference>
<accession>A0A5B8LT54</accession>
<dbReference type="AlphaFoldDB" id="A0A5B8LT54"/>
<dbReference type="InterPro" id="IPR009057">
    <property type="entry name" value="Homeodomain-like_sf"/>
</dbReference>
<keyword evidence="3" id="KW-0804">Transcription</keyword>
<organism evidence="6 7">
    <name type="scientific">Devosia ginsengisoli</name>
    <dbReference type="NCBI Taxonomy" id="400770"/>
    <lineage>
        <taxon>Bacteria</taxon>
        <taxon>Pseudomonadati</taxon>
        <taxon>Pseudomonadota</taxon>
        <taxon>Alphaproteobacteria</taxon>
        <taxon>Hyphomicrobiales</taxon>
        <taxon>Devosiaceae</taxon>
        <taxon>Devosia</taxon>
    </lineage>
</organism>
<dbReference type="SUPFAM" id="SSF46689">
    <property type="entry name" value="Homeodomain-like"/>
    <property type="match status" value="2"/>
</dbReference>
<evidence type="ECO:0000256" key="1">
    <source>
        <dbReference type="ARBA" id="ARBA00023015"/>
    </source>
</evidence>
<keyword evidence="2" id="KW-0238">DNA-binding</keyword>
<keyword evidence="1" id="KW-0805">Transcription regulation</keyword>
<evidence type="ECO:0000256" key="3">
    <source>
        <dbReference type="ARBA" id="ARBA00023163"/>
    </source>
</evidence>
<evidence type="ECO:0000259" key="5">
    <source>
        <dbReference type="PROSITE" id="PS01124"/>
    </source>
</evidence>
<dbReference type="PROSITE" id="PS01124">
    <property type="entry name" value="HTH_ARAC_FAMILY_2"/>
    <property type="match status" value="1"/>
</dbReference>
<reference evidence="6 7" key="1">
    <citation type="submission" date="2019-07" db="EMBL/GenBank/DDBJ databases">
        <title>Full genome sequence of Devosia sp. Gsoil 520.</title>
        <authorList>
            <person name="Im W.-T."/>
        </authorList>
    </citation>
    <scope>NUCLEOTIDE SEQUENCE [LARGE SCALE GENOMIC DNA]</scope>
    <source>
        <strain evidence="6 7">Gsoil 520</strain>
    </source>
</reference>
<dbReference type="Gene3D" id="1.10.10.60">
    <property type="entry name" value="Homeodomain-like"/>
    <property type="match status" value="2"/>
</dbReference>
<dbReference type="SMART" id="SM00342">
    <property type="entry name" value="HTH_ARAC"/>
    <property type="match status" value="1"/>
</dbReference>
<dbReference type="GO" id="GO:0043565">
    <property type="term" value="F:sequence-specific DNA binding"/>
    <property type="evidence" value="ECO:0007669"/>
    <property type="project" value="InterPro"/>
</dbReference>
<evidence type="ECO:0000313" key="7">
    <source>
        <dbReference type="Proteomes" id="UP000315364"/>
    </source>
</evidence>
<evidence type="ECO:0000256" key="2">
    <source>
        <dbReference type="ARBA" id="ARBA00023125"/>
    </source>
</evidence>